<name>A0AAW0T500_SCYPA</name>
<evidence type="ECO:0000256" key="4">
    <source>
        <dbReference type="ARBA" id="ARBA00022490"/>
    </source>
</evidence>
<evidence type="ECO:0000256" key="6">
    <source>
        <dbReference type="ARBA" id="ARBA00022723"/>
    </source>
</evidence>
<feature type="compositionally biased region" description="Low complexity" evidence="9">
    <location>
        <begin position="355"/>
        <end position="367"/>
    </location>
</feature>
<feature type="compositionally biased region" description="Low complexity" evidence="9">
    <location>
        <begin position="179"/>
        <end position="190"/>
    </location>
</feature>
<dbReference type="Proteomes" id="UP001487740">
    <property type="component" value="Unassembled WGS sequence"/>
</dbReference>
<feature type="compositionally biased region" description="Low complexity" evidence="9">
    <location>
        <begin position="379"/>
        <end position="395"/>
    </location>
</feature>
<evidence type="ECO:0000256" key="3">
    <source>
        <dbReference type="ARBA" id="ARBA00004496"/>
    </source>
</evidence>
<evidence type="ECO:0000256" key="9">
    <source>
        <dbReference type="SAM" id="MobiDB-lite"/>
    </source>
</evidence>
<comment type="caution">
    <text evidence="12">The sequence shown here is derived from an EMBL/GenBank/DDBJ whole genome shotgun (WGS) entry which is preliminary data.</text>
</comment>
<dbReference type="Pfam" id="PF22600">
    <property type="entry name" value="MTPAP-like_central"/>
    <property type="match status" value="1"/>
</dbReference>
<dbReference type="InterPro" id="IPR002058">
    <property type="entry name" value="PAP_assoc"/>
</dbReference>
<feature type="compositionally biased region" description="Polar residues" evidence="9">
    <location>
        <begin position="312"/>
        <end position="346"/>
    </location>
</feature>
<dbReference type="PANTHER" id="PTHR12271">
    <property type="entry name" value="POLY A POLYMERASE CID PAP -RELATED"/>
    <property type="match status" value="1"/>
</dbReference>
<comment type="cofactor">
    <cofactor evidence="2">
        <name>Mg(2+)</name>
        <dbReference type="ChEBI" id="CHEBI:18420"/>
    </cofactor>
</comment>
<evidence type="ECO:0000259" key="10">
    <source>
        <dbReference type="Pfam" id="PF03828"/>
    </source>
</evidence>
<dbReference type="Gene3D" id="3.30.460.10">
    <property type="entry name" value="Beta Polymerase, domain 2"/>
    <property type="match status" value="1"/>
</dbReference>
<evidence type="ECO:0000259" key="11">
    <source>
        <dbReference type="Pfam" id="PF22600"/>
    </source>
</evidence>
<keyword evidence="7" id="KW-0460">Magnesium</keyword>
<dbReference type="Pfam" id="PF03828">
    <property type="entry name" value="PAP_assoc"/>
    <property type="match status" value="1"/>
</dbReference>
<evidence type="ECO:0000256" key="7">
    <source>
        <dbReference type="ARBA" id="ARBA00022842"/>
    </source>
</evidence>
<evidence type="ECO:0000256" key="2">
    <source>
        <dbReference type="ARBA" id="ARBA00001946"/>
    </source>
</evidence>
<dbReference type="GO" id="GO:0046872">
    <property type="term" value="F:metal ion binding"/>
    <property type="evidence" value="ECO:0007669"/>
    <property type="project" value="UniProtKB-KW"/>
</dbReference>
<reference evidence="12 13" key="1">
    <citation type="submission" date="2023-03" db="EMBL/GenBank/DDBJ databases">
        <title>High-quality genome of Scylla paramamosain provides insights in environmental adaptation.</title>
        <authorList>
            <person name="Zhang L."/>
        </authorList>
    </citation>
    <scope>NUCLEOTIDE SEQUENCE [LARGE SCALE GENOMIC DNA]</scope>
    <source>
        <strain evidence="12">LZ_2023a</strain>
        <tissue evidence="12">Muscle</tissue>
    </source>
</reference>
<dbReference type="GO" id="GO:1990817">
    <property type="term" value="F:poly(A) RNA polymerase activity"/>
    <property type="evidence" value="ECO:0007669"/>
    <property type="project" value="TreeGrafter"/>
</dbReference>
<comment type="similarity">
    <text evidence="8">Belongs to the DNA polymerase type-B-like family. GLD2 subfamily.</text>
</comment>
<organism evidence="12 13">
    <name type="scientific">Scylla paramamosain</name>
    <name type="common">Mud crab</name>
    <dbReference type="NCBI Taxonomy" id="85552"/>
    <lineage>
        <taxon>Eukaryota</taxon>
        <taxon>Metazoa</taxon>
        <taxon>Ecdysozoa</taxon>
        <taxon>Arthropoda</taxon>
        <taxon>Crustacea</taxon>
        <taxon>Multicrustacea</taxon>
        <taxon>Malacostraca</taxon>
        <taxon>Eumalacostraca</taxon>
        <taxon>Eucarida</taxon>
        <taxon>Decapoda</taxon>
        <taxon>Pleocyemata</taxon>
        <taxon>Brachyura</taxon>
        <taxon>Eubrachyura</taxon>
        <taxon>Portunoidea</taxon>
        <taxon>Portunidae</taxon>
        <taxon>Portuninae</taxon>
        <taxon>Scylla</taxon>
    </lineage>
</organism>
<evidence type="ECO:0008006" key="14">
    <source>
        <dbReference type="Google" id="ProtNLM"/>
    </source>
</evidence>
<proteinExistence type="inferred from homology"/>
<feature type="domain" description="Poly(A) RNA polymerase mitochondrial-like central palm" evidence="11">
    <location>
        <begin position="568"/>
        <end position="711"/>
    </location>
</feature>
<dbReference type="SUPFAM" id="SSF81301">
    <property type="entry name" value="Nucleotidyltransferase"/>
    <property type="match status" value="1"/>
</dbReference>
<comment type="subcellular location">
    <subcellularLocation>
        <location evidence="3">Cytoplasm</location>
    </subcellularLocation>
</comment>
<feature type="compositionally biased region" description="Polar residues" evidence="9">
    <location>
        <begin position="191"/>
        <end position="201"/>
    </location>
</feature>
<dbReference type="InterPro" id="IPR054708">
    <property type="entry name" value="MTPAP-like_central"/>
</dbReference>
<evidence type="ECO:0000313" key="12">
    <source>
        <dbReference type="EMBL" id="KAK8382287.1"/>
    </source>
</evidence>
<keyword evidence="4" id="KW-0963">Cytoplasm</keyword>
<keyword evidence="5" id="KW-0808">Transferase</keyword>
<comment type="cofactor">
    <cofactor evidence="1">
        <name>Mn(2+)</name>
        <dbReference type="ChEBI" id="CHEBI:29035"/>
    </cofactor>
</comment>
<dbReference type="SUPFAM" id="SSF81631">
    <property type="entry name" value="PAP/OAS1 substrate-binding domain"/>
    <property type="match status" value="1"/>
</dbReference>
<feature type="region of interest" description="Disordered" evidence="9">
    <location>
        <begin position="160"/>
        <end position="241"/>
    </location>
</feature>
<keyword evidence="6" id="KW-0479">Metal-binding</keyword>
<feature type="region of interest" description="Disordered" evidence="9">
    <location>
        <begin position="312"/>
        <end position="398"/>
    </location>
</feature>
<evidence type="ECO:0000256" key="8">
    <source>
        <dbReference type="ARBA" id="ARBA00038491"/>
    </source>
</evidence>
<keyword evidence="13" id="KW-1185">Reference proteome</keyword>
<accession>A0AAW0T500</accession>
<evidence type="ECO:0000256" key="5">
    <source>
        <dbReference type="ARBA" id="ARBA00022679"/>
    </source>
</evidence>
<dbReference type="CDD" id="cd05402">
    <property type="entry name" value="NT_PAP_TUTase"/>
    <property type="match status" value="1"/>
</dbReference>
<feature type="compositionally biased region" description="Basic residues" evidence="9">
    <location>
        <begin position="369"/>
        <end position="378"/>
    </location>
</feature>
<dbReference type="GO" id="GO:0031123">
    <property type="term" value="P:RNA 3'-end processing"/>
    <property type="evidence" value="ECO:0007669"/>
    <property type="project" value="TreeGrafter"/>
</dbReference>
<dbReference type="EMBL" id="JARAKH010000039">
    <property type="protein sequence ID" value="KAK8382287.1"/>
    <property type="molecule type" value="Genomic_DNA"/>
</dbReference>
<dbReference type="PANTHER" id="PTHR12271:SF40">
    <property type="entry name" value="POLY(A) RNA POLYMERASE GLD2"/>
    <property type="match status" value="1"/>
</dbReference>
<dbReference type="Gene3D" id="1.10.1410.10">
    <property type="match status" value="1"/>
</dbReference>
<evidence type="ECO:0000313" key="13">
    <source>
        <dbReference type="Proteomes" id="UP001487740"/>
    </source>
</evidence>
<gene>
    <name evidence="12" type="ORF">O3P69_015311</name>
</gene>
<feature type="domain" description="PAP-associated" evidence="10">
    <location>
        <begin position="798"/>
        <end position="860"/>
    </location>
</feature>
<dbReference type="GO" id="GO:0005737">
    <property type="term" value="C:cytoplasm"/>
    <property type="evidence" value="ECO:0007669"/>
    <property type="project" value="UniProtKB-SubCell"/>
</dbReference>
<dbReference type="AlphaFoldDB" id="A0AAW0T500"/>
<protein>
    <recommendedName>
        <fullName evidence="14">PAP-associated domain-containing protein</fullName>
    </recommendedName>
</protein>
<dbReference type="InterPro" id="IPR043519">
    <property type="entry name" value="NT_sf"/>
</dbReference>
<feature type="compositionally biased region" description="Low complexity" evidence="9">
    <location>
        <begin position="204"/>
        <end position="218"/>
    </location>
</feature>
<evidence type="ECO:0000256" key="1">
    <source>
        <dbReference type="ARBA" id="ARBA00001936"/>
    </source>
</evidence>
<sequence length="900" mass="100861">MYPALQASHSLPWILTQVAAKCGVSDRQQLPDTLQHFLTHDLPAASGLLCTTHPTTPLHPALLHHPSDFEWQNCVGAQRAAALISSENSFVHNSTNPGAYSAGSGSGGGVFCGVVGSGGIEGIHQELRNSNSEEIVLPDLSCPPPGHGNKAHFLLGAPTRMVSSPTGKPTITVIGGDKNNNNNNSSSSSSYITKGKNSSKVGANIHSNISHNNSSSNNLKNKCTGTNRPPEPDSGTDISEGEQLSQSILKYEVELRVPSVTGEEVRHPRPKQSNPCKAVDAKEVEKLLQNALWKSTQQEEKKSMDIVEATSSGGCDTGYSSRCSTPPGNLSLPADSSSDTANSKHGTGTLERQSHSPSSCSSASQGSYRHPRQKRRHNSNGSSSNNHGSNSSSSSIADHQEFPKNHHQQYNHPNHQIRPIHNNQYHQYHHHNQASGGGFGGNQYYSHHYPSNFVMRDCHTYQNRRYDRNYNNYGHYNQYSRDYNYHNMGGEPPHYGRYNQGRGYHNRYHNDHQNHGYTQRNEPVWDRSAPLVDRAGTFSCEVKGDQRWKCEVVDAPSQLLTGCEWDGLSKQIWDFFKQHQQTNKTFSQKMKLKEKVLRAIRNVHWVQAVIPHCRLYVVGSSLSGFGADWSDVDMCLMVSCRDLDQRTEATAILRILQRELYNCPFIEKMELIRAKVPILKFRDAQTQVDVDLNCNNAVGIRNTHLLNSYSQLDWRVRPLVLVVKLWAQHHNINNAKNMTISSYSLVLMVIHYLQKGVEPPVLPCLQKIFPEKFRAHGPVTNISVTEKMPTFTSKNNFSIGKLFHGFLDHYANKFKFIEETISVRTGGTVPTAHCRSVPSSKNDSRMWKYLCIEEPFDLTNTARSVYDEEVFKRVRKVFLDSYKLLDEKRDLSAILGETKL</sequence>